<sequence>PVVLSAKRLQDIVYRSTMGAKRDRLAAVAEEQKYLEYLKAGHEALYGRFSNIGATTLDEEKQAKLDQELAEAEIRERQVRLEDERTRKERIMRANRILENLKPGQRALHHALIESETIHQRKFNEAVNREIIEDAERQERLDELQCPVTLILTNQVTEEELKAQETAKAIEIRTAFLKDIEERRERKIAEREQEVFEGIVEREQYKCLQEKERQAARQLVEKKRQLCRDAYRESMKDKAATAHFEKVCDSIDDRVVCVDNARRRNLDRRYNKDLQAMRAKQIRNRELAAIKVCRQIQAQKRTVRHIDEQNETRYEAEIEMDEARRQCQFEQLAKERRAYQKIEQAQAHKKRLRDAQIRRYQVAERLKNEETNRRFAITQKRLKDRATANLRSILHGQRDEFAEQRRQEKMHISQCQANPNLQEDLNFVTDALKAAQLARNDGRPVYPIAKAVEVYRRKNQLEVEPEGKNVKRNKLRDYCWPGYHSKADLAYRQYEHRDACREEQEFDRHQIFRNCIKITKLAAEEQPYKSCIASCPTKCFQHRGMPQIDSVDSIEVCRDVCYNDAPPVPVCRSSMQVI</sequence>
<evidence type="ECO:0000256" key="1">
    <source>
        <dbReference type="SAM" id="Coils"/>
    </source>
</evidence>
<keyword evidence="3" id="KW-1185">Reference proteome</keyword>
<feature type="non-terminal residue" evidence="2">
    <location>
        <position position="1"/>
    </location>
</feature>
<proteinExistence type="predicted"/>
<dbReference type="EMBL" id="JAJJHW010000681">
    <property type="protein sequence ID" value="KAH8384776.1"/>
    <property type="molecule type" value="Genomic_DNA"/>
</dbReference>
<evidence type="ECO:0000313" key="3">
    <source>
        <dbReference type="Proteomes" id="UP001200034"/>
    </source>
</evidence>
<keyword evidence="1" id="KW-0175">Coiled coil</keyword>
<organism evidence="2 3">
    <name type="scientific">Drosophila rubida</name>
    <dbReference type="NCBI Taxonomy" id="30044"/>
    <lineage>
        <taxon>Eukaryota</taxon>
        <taxon>Metazoa</taxon>
        <taxon>Ecdysozoa</taxon>
        <taxon>Arthropoda</taxon>
        <taxon>Hexapoda</taxon>
        <taxon>Insecta</taxon>
        <taxon>Pterygota</taxon>
        <taxon>Neoptera</taxon>
        <taxon>Endopterygota</taxon>
        <taxon>Diptera</taxon>
        <taxon>Brachycera</taxon>
        <taxon>Muscomorpha</taxon>
        <taxon>Ephydroidea</taxon>
        <taxon>Drosophilidae</taxon>
        <taxon>Drosophila</taxon>
    </lineage>
</organism>
<dbReference type="PANTHER" id="PTHR39944">
    <property type="match status" value="1"/>
</dbReference>
<accession>A0AAD4KAY6</accession>
<protein>
    <submittedName>
        <fullName evidence="2">Uncharacterized protein</fullName>
    </submittedName>
</protein>
<feature type="non-terminal residue" evidence="2">
    <location>
        <position position="578"/>
    </location>
</feature>
<dbReference type="AlphaFoldDB" id="A0AAD4KAY6"/>
<evidence type="ECO:0000313" key="2">
    <source>
        <dbReference type="EMBL" id="KAH8384776.1"/>
    </source>
</evidence>
<name>A0AAD4KAY6_9MUSC</name>
<dbReference type="PANTHER" id="PTHR39944:SF1">
    <property type="entry name" value="CALDESMON-RELATED PROTEIN-RELATED"/>
    <property type="match status" value="1"/>
</dbReference>
<dbReference type="Proteomes" id="UP001200034">
    <property type="component" value="Unassembled WGS sequence"/>
</dbReference>
<gene>
    <name evidence="2" type="ORF">KR093_007885</name>
</gene>
<feature type="coiled-coil region" evidence="1">
    <location>
        <begin position="62"/>
        <end position="101"/>
    </location>
</feature>
<reference evidence="2" key="1">
    <citation type="journal article" date="2021" name="Mol. Ecol. Resour.">
        <title>Phylogenomic analyses of the genus Drosophila reveals genomic signals of climate adaptation.</title>
        <authorList>
            <person name="Li F."/>
            <person name="Rane R.V."/>
            <person name="Luria V."/>
            <person name="Xiong Z."/>
            <person name="Chen J."/>
            <person name="Li Z."/>
            <person name="Catullo R.A."/>
            <person name="Griffin P.C."/>
            <person name="Schiffer M."/>
            <person name="Pearce S."/>
            <person name="Lee S.F."/>
            <person name="McElroy K."/>
            <person name="Stocker A."/>
            <person name="Shirriffs J."/>
            <person name="Cockerell F."/>
            <person name="Coppin C."/>
            <person name="Sgro C.M."/>
            <person name="Karger A."/>
            <person name="Cain J.W."/>
            <person name="Weber J.A."/>
            <person name="Santpere G."/>
            <person name="Kirschner M.W."/>
            <person name="Hoffmann A.A."/>
            <person name="Oakeshott J.G."/>
            <person name="Zhang G."/>
        </authorList>
    </citation>
    <scope>NUCLEOTIDE SEQUENCE</scope>
    <source>
        <strain evidence="2">BGI-SZ-2011g</strain>
    </source>
</reference>
<comment type="caution">
    <text evidence="2">The sequence shown here is derived from an EMBL/GenBank/DDBJ whole genome shotgun (WGS) entry which is preliminary data.</text>
</comment>
<feature type="coiled-coil region" evidence="1">
    <location>
        <begin position="306"/>
        <end position="355"/>
    </location>
</feature>